<accession>A0ABX7ZJA1</accession>
<protein>
    <submittedName>
        <fullName evidence="3">DUF3108 domain-containing protein</fullName>
    </submittedName>
</protein>
<dbReference type="EMBL" id="CP046729">
    <property type="protein sequence ID" value="QUP55109.1"/>
    <property type="molecule type" value="Genomic_DNA"/>
</dbReference>
<evidence type="ECO:0000256" key="1">
    <source>
        <dbReference type="SAM" id="MobiDB-lite"/>
    </source>
</evidence>
<proteinExistence type="predicted"/>
<gene>
    <name evidence="3" type="ORF">GO998_15870</name>
</gene>
<name>A0ABX7ZJA1_9RALS</name>
<keyword evidence="4" id="KW-1185">Reference proteome</keyword>
<dbReference type="Proteomes" id="UP000677898">
    <property type="component" value="Chromosome"/>
</dbReference>
<feature type="compositionally biased region" description="Pro residues" evidence="1">
    <location>
        <begin position="88"/>
        <end position="108"/>
    </location>
</feature>
<feature type="compositionally biased region" description="Polar residues" evidence="1">
    <location>
        <begin position="1"/>
        <end position="11"/>
    </location>
</feature>
<feature type="region of interest" description="Disordered" evidence="1">
    <location>
        <begin position="74"/>
        <end position="130"/>
    </location>
</feature>
<evidence type="ECO:0000313" key="3">
    <source>
        <dbReference type="EMBL" id="QUP55109.1"/>
    </source>
</evidence>
<feature type="compositionally biased region" description="Polar residues" evidence="1">
    <location>
        <begin position="118"/>
        <end position="128"/>
    </location>
</feature>
<dbReference type="RefSeq" id="WP_211904078.1">
    <property type="nucleotide sequence ID" value="NZ_CP046729.1"/>
</dbReference>
<keyword evidence="2" id="KW-0472">Membrane</keyword>
<evidence type="ECO:0000313" key="4">
    <source>
        <dbReference type="Proteomes" id="UP000677898"/>
    </source>
</evidence>
<keyword evidence="2" id="KW-1133">Transmembrane helix</keyword>
<keyword evidence="2" id="KW-0812">Transmembrane</keyword>
<feature type="transmembrane region" description="Helical" evidence="2">
    <location>
        <begin position="29"/>
        <end position="48"/>
    </location>
</feature>
<sequence>MDTSPPTSRNPDAQGAGTRTRRWHRWRRWGVVALAALFAHGIAVVWVARSHQVMWPPAPEQVVPTLLLLPEPVHPPTPPAPAAAKPRPAAPRPHPQPAPVPAPAPAPVPDMANAEPSELSSAGAQASADTGVVTDLGAERSDAPPAPHGPGFALPPSATLHYATYVNGVRNENGVIRWATDGKTYTLAVEIPLPLFFGSLAFRSTGDVDAFGLAPLRYEEVRGRRQPDVTTFHRTVDPAPASGTPGGPVITFTRTPSVLPMPSGVQDRFSVFLQLTGLGRGNPSRLASQGVTLDMPIADTDSVELARVQRVGEDMVDTPDGPVRAEHFVRLPRREGDTRRVEIWLAPERGWLPVRLRQTEPNGMQFELVYLSQDAAPNGATP</sequence>
<feature type="region of interest" description="Disordered" evidence="1">
    <location>
        <begin position="1"/>
        <end position="21"/>
    </location>
</feature>
<evidence type="ECO:0000256" key="2">
    <source>
        <dbReference type="SAM" id="Phobius"/>
    </source>
</evidence>
<dbReference type="InterPro" id="IPR021457">
    <property type="entry name" value="DUF3108"/>
</dbReference>
<dbReference type="Pfam" id="PF11306">
    <property type="entry name" value="DUF3108"/>
    <property type="match status" value="1"/>
</dbReference>
<reference evidence="3 4" key="1">
    <citation type="journal article" date="2021" name="Phytopathology">
        <title>Complete genome sequence of Ralstonia syzygii subsp. indonesiensis strain LLRS-1, isolated from wilted tobacco in China.</title>
        <authorList>
            <person name="Lu C.H."/>
            <person name="Li J.Y."/>
            <person name="Mi M.G."/>
            <person name="Lin Z.L."/>
            <person name="Jiang N."/>
            <person name="Gai X."/>
            <person name="Ma J.H."/>
            <person name="Lei L.P."/>
            <person name="Xia Z.Y."/>
        </authorList>
    </citation>
    <scope>NUCLEOTIDE SEQUENCE [LARGE SCALE GENOMIC DNA]</scope>
    <source>
        <strain evidence="3 4">LLRS-1</strain>
    </source>
</reference>
<organism evidence="3 4">
    <name type="scientific">Ralstonia syzygii</name>
    <dbReference type="NCBI Taxonomy" id="28097"/>
    <lineage>
        <taxon>Bacteria</taxon>
        <taxon>Pseudomonadati</taxon>
        <taxon>Pseudomonadota</taxon>
        <taxon>Betaproteobacteria</taxon>
        <taxon>Burkholderiales</taxon>
        <taxon>Burkholderiaceae</taxon>
        <taxon>Ralstonia</taxon>
        <taxon>Ralstonia solanacearum species complex</taxon>
    </lineage>
</organism>